<evidence type="ECO:0000256" key="1">
    <source>
        <dbReference type="ARBA" id="ARBA00009437"/>
    </source>
</evidence>
<dbReference type="InterPro" id="IPR000847">
    <property type="entry name" value="LysR_HTH_N"/>
</dbReference>
<dbReference type="RefSeq" id="WP_092837421.1">
    <property type="nucleotide sequence ID" value="NZ_FOVP01000009.1"/>
</dbReference>
<dbReference type="AlphaFoldDB" id="A0A1I5BYB9"/>
<dbReference type="SUPFAM" id="SSF53850">
    <property type="entry name" value="Periplasmic binding protein-like II"/>
    <property type="match status" value="1"/>
</dbReference>
<dbReference type="SUPFAM" id="SSF46785">
    <property type="entry name" value="Winged helix' DNA-binding domain"/>
    <property type="match status" value="1"/>
</dbReference>
<evidence type="ECO:0000256" key="2">
    <source>
        <dbReference type="ARBA" id="ARBA00023015"/>
    </source>
</evidence>
<dbReference type="Gene3D" id="1.10.10.10">
    <property type="entry name" value="Winged helix-like DNA-binding domain superfamily/Winged helix DNA-binding domain"/>
    <property type="match status" value="1"/>
</dbReference>
<dbReference type="Gene3D" id="3.40.190.10">
    <property type="entry name" value="Periplasmic binding protein-like II"/>
    <property type="match status" value="2"/>
</dbReference>
<dbReference type="GO" id="GO:0043565">
    <property type="term" value="F:sequence-specific DNA binding"/>
    <property type="evidence" value="ECO:0007669"/>
    <property type="project" value="TreeGrafter"/>
</dbReference>
<gene>
    <name evidence="6" type="ORF">SAMN04487859_10916</name>
</gene>
<dbReference type="PANTHER" id="PTHR30427">
    <property type="entry name" value="TRANSCRIPTIONAL ACTIVATOR PROTEIN LYSR"/>
    <property type="match status" value="1"/>
</dbReference>
<protein>
    <submittedName>
        <fullName evidence="6">Transcriptional regulator, LysR family</fullName>
    </submittedName>
</protein>
<dbReference type="PANTHER" id="PTHR30427:SF1">
    <property type="entry name" value="TRANSCRIPTIONAL ACTIVATOR PROTEIN LYSR"/>
    <property type="match status" value="1"/>
</dbReference>
<dbReference type="OrthoDB" id="8479870at2"/>
<keyword evidence="3" id="KW-0238">DNA-binding</keyword>
<evidence type="ECO:0000256" key="4">
    <source>
        <dbReference type="ARBA" id="ARBA00023163"/>
    </source>
</evidence>
<evidence type="ECO:0000259" key="5">
    <source>
        <dbReference type="PROSITE" id="PS50931"/>
    </source>
</evidence>
<name>A0A1I5BYB9_9RHOB</name>
<proteinExistence type="inferred from homology"/>
<evidence type="ECO:0000313" key="6">
    <source>
        <dbReference type="EMBL" id="SFN79685.1"/>
    </source>
</evidence>
<evidence type="ECO:0000256" key="3">
    <source>
        <dbReference type="ARBA" id="ARBA00023125"/>
    </source>
</evidence>
<dbReference type="Pfam" id="PF00126">
    <property type="entry name" value="HTH_1"/>
    <property type="match status" value="1"/>
</dbReference>
<dbReference type="EMBL" id="FOVP01000009">
    <property type="protein sequence ID" value="SFN79685.1"/>
    <property type="molecule type" value="Genomic_DNA"/>
</dbReference>
<dbReference type="GO" id="GO:0010628">
    <property type="term" value="P:positive regulation of gene expression"/>
    <property type="evidence" value="ECO:0007669"/>
    <property type="project" value="TreeGrafter"/>
</dbReference>
<dbReference type="InterPro" id="IPR036390">
    <property type="entry name" value="WH_DNA-bd_sf"/>
</dbReference>
<evidence type="ECO:0000313" key="7">
    <source>
        <dbReference type="Proteomes" id="UP000198599"/>
    </source>
</evidence>
<organism evidence="6 7">
    <name type="scientific">Roseovarius lutimaris</name>
    <dbReference type="NCBI Taxonomy" id="1005928"/>
    <lineage>
        <taxon>Bacteria</taxon>
        <taxon>Pseudomonadati</taxon>
        <taxon>Pseudomonadota</taxon>
        <taxon>Alphaproteobacteria</taxon>
        <taxon>Rhodobacterales</taxon>
        <taxon>Roseobacteraceae</taxon>
        <taxon>Roseovarius</taxon>
    </lineage>
</organism>
<dbReference type="Proteomes" id="UP000198599">
    <property type="component" value="Unassembled WGS sequence"/>
</dbReference>
<dbReference type="InterPro" id="IPR036388">
    <property type="entry name" value="WH-like_DNA-bd_sf"/>
</dbReference>
<keyword evidence="2" id="KW-0805">Transcription regulation</keyword>
<reference evidence="7" key="1">
    <citation type="submission" date="2016-10" db="EMBL/GenBank/DDBJ databases">
        <authorList>
            <person name="Varghese N."/>
            <person name="Submissions S."/>
        </authorList>
    </citation>
    <scope>NUCLEOTIDE SEQUENCE [LARGE SCALE GENOMIC DNA]</scope>
    <source>
        <strain evidence="7">DSM 28463</strain>
    </source>
</reference>
<feature type="domain" description="HTH lysR-type" evidence="5">
    <location>
        <begin position="1"/>
        <end position="58"/>
    </location>
</feature>
<dbReference type="PROSITE" id="PS50931">
    <property type="entry name" value="HTH_LYSR"/>
    <property type="match status" value="1"/>
</dbReference>
<dbReference type="PRINTS" id="PR00039">
    <property type="entry name" value="HTHLYSR"/>
</dbReference>
<comment type="similarity">
    <text evidence="1">Belongs to the LysR transcriptional regulatory family.</text>
</comment>
<dbReference type="GO" id="GO:0003700">
    <property type="term" value="F:DNA-binding transcription factor activity"/>
    <property type="evidence" value="ECO:0007669"/>
    <property type="project" value="InterPro"/>
</dbReference>
<keyword evidence="4" id="KW-0804">Transcription</keyword>
<accession>A0A1I5BYB9</accession>
<dbReference type="Pfam" id="PF03466">
    <property type="entry name" value="LysR_substrate"/>
    <property type="match status" value="1"/>
</dbReference>
<dbReference type="InterPro" id="IPR005119">
    <property type="entry name" value="LysR_subst-bd"/>
</dbReference>
<dbReference type="STRING" id="1005928.SAMN04487859_10916"/>
<sequence length="310" mass="34508">MNLLQLTVFREVMLAGSVSQAARNLHRTQPAISSTIAQLESELGFCLFERKGKRLSPVPEAHYLLAEATEILDRMTSAQRNMQNLRNLESGSLRIVAMPGPSVFLLPRMISRITRAHDGIKVTVLTRSSPQVHQLMSTQSYDLGIADLGVEFGVNTQLVRSEPFASDCICAVPADGPLAQKPILTPADLDGRPLAALHADHHSHKELHKAFSLAGRHLDVRFETQYYLPLLTFVEDGLACAIIDTLSAESYLHYRGTDQDRVVFRPFRPGISLAFATLTPAHRPPSKLAESFIALWHEEVRRINRFWGAI</sequence>
<keyword evidence="7" id="KW-1185">Reference proteome</keyword>